<evidence type="ECO:0000313" key="6">
    <source>
        <dbReference type="Proteomes" id="UP000718593"/>
    </source>
</evidence>
<dbReference type="InterPro" id="IPR050469">
    <property type="entry name" value="Diguanylate_Cyclase"/>
</dbReference>
<evidence type="ECO:0000313" key="5">
    <source>
        <dbReference type="EMBL" id="MBF1164090.1"/>
    </source>
</evidence>
<sequence length="524" mass="57672">MRWYSPLFRPGAVVVSANESKNPTHIAREALKRLAIRHLPPTPANFQVCYNEIAGLPDIPPFPDRPLRQLADGLVPRNEGQKKEVDALLQAITRRSWQGVTDALNGFVRAGSERSLGEAAVPAVPLAVLPVDFAGSLGRVIDGLRPFFGSDSPRAVALADELVALLRQPAVEASLARGVLDQLLCHVRSAVEEQLEIRESLLKLLHLIIENIGQLSIDDQWLKGQIDGLLACVTPPLTLRHLDEMERRMRDVLDKQGCARARSVEAQQEMRSMLTTFIDSLAAMSQSSSTFEACIEETARQLERVTSPEELRPLLSGVMAATHAMAEESALSREQLQSLRQRVETTEAELIQLHKELDNASAQARHDPLTDALNRKGLDEALLREMSSMRRKAAALTVSMLDIDNFKRLNDSLGHEAGDGALIHLANVARRHIRPSDTLARYGGEEFVILMPDTTLDEGVEVITRLQRELTKAIYLSGNERVLITFSAGVAQVGLDEGSGDALRRADQAMYLAKRAGKNRVFGG</sequence>
<dbReference type="CDD" id="cd01949">
    <property type="entry name" value="GGDEF"/>
    <property type="match status" value="1"/>
</dbReference>
<evidence type="ECO:0000256" key="1">
    <source>
        <dbReference type="ARBA" id="ARBA00012528"/>
    </source>
</evidence>
<dbReference type="NCBIfam" id="TIGR00254">
    <property type="entry name" value="GGDEF"/>
    <property type="match status" value="1"/>
</dbReference>
<dbReference type="Gene3D" id="3.30.70.270">
    <property type="match status" value="1"/>
</dbReference>
<dbReference type="InterPro" id="IPR043128">
    <property type="entry name" value="Rev_trsase/Diguanyl_cyclase"/>
</dbReference>
<dbReference type="AlphaFoldDB" id="A0A930BQW1"/>
<dbReference type="EMBL" id="JABZMI010000037">
    <property type="protein sequence ID" value="MBF1164090.1"/>
    <property type="molecule type" value="Genomic_DNA"/>
</dbReference>
<gene>
    <name evidence="5" type="ORF">HXL68_03515</name>
</gene>
<dbReference type="FunFam" id="3.30.70.270:FF:000001">
    <property type="entry name" value="Diguanylate cyclase domain protein"/>
    <property type="match status" value="1"/>
</dbReference>
<name>A0A930BQW1_9RHOO</name>
<dbReference type="InterPro" id="IPR029787">
    <property type="entry name" value="Nucleotide_cyclase"/>
</dbReference>
<reference evidence="5" key="1">
    <citation type="submission" date="2020-04" db="EMBL/GenBank/DDBJ databases">
        <title>Deep metagenomics examines the oral microbiome during advanced dental caries in children, revealing novel taxa and co-occurrences with host molecules.</title>
        <authorList>
            <person name="Baker J.L."/>
            <person name="Morton J.T."/>
            <person name="Dinis M."/>
            <person name="Alvarez R."/>
            <person name="Tran N.C."/>
            <person name="Knight R."/>
            <person name="Edlund A."/>
        </authorList>
    </citation>
    <scope>NUCLEOTIDE SEQUENCE</scope>
    <source>
        <strain evidence="5">JCVI_32_bin.24</strain>
    </source>
</reference>
<evidence type="ECO:0000256" key="2">
    <source>
        <dbReference type="ARBA" id="ARBA00034247"/>
    </source>
</evidence>
<feature type="domain" description="GGDEF" evidence="4">
    <location>
        <begin position="394"/>
        <end position="524"/>
    </location>
</feature>
<dbReference type="InterPro" id="IPR000160">
    <property type="entry name" value="GGDEF_dom"/>
</dbReference>
<protein>
    <recommendedName>
        <fullName evidence="1">diguanylate cyclase</fullName>
        <ecNumber evidence="1">2.7.7.65</ecNumber>
    </recommendedName>
</protein>
<dbReference type="SUPFAM" id="SSF55073">
    <property type="entry name" value="Nucleotide cyclase"/>
    <property type="match status" value="1"/>
</dbReference>
<dbReference type="SMART" id="SM00267">
    <property type="entry name" value="GGDEF"/>
    <property type="match status" value="1"/>
</dbReference>
<proteinExistence type="predicted"/>
<accession>A0A930BQW1</accession>
<evidence type="ECO:0000259" key="4">
    <source>
        <dbReference type="PROSITE" id="PS50887"/>
    </source>
</evidence>
<dbReference type="EC" id="2.7.7.65" evidence="1"/>
<dbReference type="Proteomes" id="UP000718593">
    <property type="component" value="Unassembled WGS sequence"/>
</dbReference>
<feature type="coiled-coil region" evidence="3">
    <location>
        <begin position="329"/>
        <end position="363"/>
    </location>
</feature>
<dbReference type="PANTHER" id="PTHR45138">
    <property type="entry name" value="REGULATORY COMPONENTS OF SENSORY TRANSDUCTION SYSTEM"/>
    <property type="match status" value="1"/>
</dbReference>
<dbReference type="PANTHER" id="PTHR45138:SF9">
    <property type="entry name" value="DIGUANYLATE CYCLASE DGCM-RELATED"/>
    <property type="match status" value="1"/>
</dbReference>
<comment type="catalytic activity">
    <reaction evidence="2">
        <text>2 GTP = 3',3'-c-di-GMP + 2 diphosphate</text>
        <dbReference type="Rhea" id="RHEA:24898"/>
        <dbReference type="ChEBI" id="CHEBI:33019"/>
        <dbReference type="ChEBI" id="CHEBI:37565"/>
        <dbReference type="ChEBI" id="CHEBI:58805"/>
        <dbReference type="EC" id="2.7.7.65"/>
    </reaction>
</comment>
<evidence type="ECO:0000256" key="3">
    <source>
        <dbReference type="SAM" id="Coils"/>
    </source>
</evidence>
<dbReference type="Pfam" id="PF00990">
    <property type="entry name" value="GGDEF"/>
    <property type="match status" value="1"/>
</dbReference>
<organism evidence="5 6">
    <name type="scientific">Dechloromonas agitata</name>
    <dbReference type="NCBI Taxonomy" id="73030"/>
    <lineage>
        <taxon>Bacteria</taxon>
        <taxon>Pseudomonadati</taxon>
        <taxon>Pseudomonadota</taxon>
        <taxon>Betaproteobacteria</taxon>
        <taxon>Rhodocyclales</taxon>
        <taxon>Azonexaceae</taxon>
        <taxon>Dechloromonas</taxon>
    </lineage>
</organism>
<dbReference type="GO" id="GO:0052621">
    <property type="term" value="F:diguanylate cyclase activity"/>
    <property type="evidence" value="ECO:0007669"/>
    <property type="project" value="UniProtKB-EC"/>
</dbReference>
<dbReference type="PROSITE" id="PS50887">
    <property type="entry name" value="GGDEF"/>
    <property type="match status" value="1"/>
</dbReference>
<comment type="caution">
    <text evidence="5">The sequence shown here is derived from an EMBL/GenBank/DDBJ whole genome shotgun (WGS) entry which is preliminary data.</text>
</comment>
<keyword evidence="3" id="KW-0175">Coiled coil</keyword>